<protein>
    <recommendedName>
        <fullName evidence="1">AT-hook motif nuclear-localized protein</fullName>
    </recommendedName>
</protein>
<keyword evidence="2" id="KW-1133">Transmembrane helix</keyword>
<dbReference type="SUPFAM" id="SSF117856">
    <property type="entry name" value="AF0104/ALDC/Ptd012-like"/>
    <property type="match status" value="1"/>
</dbReference>
<comment type="domain">
    <text evidence="1">The PPC domain mediates interactions between AHL proteins.</text>
</comment>
<dbReference type="PANTHER" id="PTHR31500:SF57">
    <property type="entry name" value="AT-HOOK MOTIF NUCLEAR-LOCALIZED PROTEIN 10"/>
    <property type="match status" value="1"/>
</dbReference>
<evidence type="ECO:0000256" key="1">
    <source>
        <dbReference type="RuleBase" id="RU367031"/>
    </source>
</evidence>
<evidence type="ECO:0000313" key="4">
    <source>
        <dbReference type="RefSeq" id="XP_056687724.1"/>
    </source>
</evidence>
<dbReference type="RefSeq" id="XP_056687724.1">
    <property type="nucleotide sequence ID" value="XM_056831746.1"/>
</dbReference>
<keyword evidence="3" id="KW-1185">Reference proteome</keyword>
<comment type="function">
    <text evidence="1">Transcription factor that specifically binds AT-rich DNA sequences related to the nuclear matrix attachment regions (MARs).</text>
</comment>
<keyword evidence="1" id="KW-0805">Transcription regulation</keyword>
<keyword evidence="1" id="KW-0539">Nucleus</keyword>
<dbReference type="InterPro" id="IPR039605">
    <property type="entry name" value="AHL"/>
</dbReference>
<reference evidence="4" key="2">
    <citation type="submission" date="2025-08" db="UniProtKB">
        <authorList>
            <consortium name="RefSeq"/>
        </authorList>
    </citation>
    <scope>IDENTIFICATION</scope>
    <source>
        <tissue evidence="4">Leaf</tissue>
    </source>
</reference>
<keyword evidence="2" id="KW-0812">Transmembrane</keyword>
<evidence type="ECO:0000313" key="3">
    <source>
        <dbReference type="Proteomes" id="UP000813463"/>
    </source>
</evidence>
<name>A0ABM3QWI1_SPIOL</name>
<comment type="subcellular location">
    <subcellularLocation>
        <location evidence="1">Nucleus</location>
    </subcellularLocation>
</comment>
<organism evidence="3 4">
    <name type="scientific">Spinacia oleracea</name>
    <name type="common">Spinach</name>
    <dbReference type="NCBI Taxonomy" id="3562"/>
    <lineage>
        <taxon>Eukaryota</taxon>
        <taxon>Viridiplantae</taxon>
        <taxon>Streptophyta</taxon>
        <taxon>Embryophyta</taxon>
        <taxon>Tracheophyta</taxon>
        <taxon>Spermatophyta</taxon>
        <taxon>Magnoliopsida</taxon>
        <taxon>eudicotyledons</taxon>
        <taxon>Gunneridae</taxon>
        <taxon>Pentapetalae</taxon>
        <taxon>Caryophyllales</taxon>
        <taxon>Chenopodiaceae</taxon>
        <taxon>Chenopodioideae</taxon>
        <taxon>Anserineae</taxon>
        <taxon>Spinacia</taxon>
    </lineage>
</organism>
<keyword evidence="1" id="KW-0804">Transcription</keyword>
<proteinExistence type="predicted"/>
<keyword evidence="2" id="KW-0472">Membrane</keyword>
<sequence>MVGGPRSRAGGLSVYLAGPDGRVLGGGVAGVLIAASPVQIESLPQMVDGVCSDDGNAQLEATTHFRKLLSIGSYLMFSICIGLWEYVYKHLTLRKR</sequence>
<evidence type="ECO:0000256" key="2">
    <source>
        <dbReference type="SAM" id="Phobius"/>
    </source>
</evidence>
<accession>A0ABM3QWI1</accession>
<reference evidence="3" key="1">
    <citation type="journal article" date="2021" name="Nat. Commun.">
        <title>Genomic analyses provide insights into spinach domestication and the genetic basis of agronomic traits.</title>
        <authorList>
            <person name="Cai X."/>
            <person name="Sun X."/>
            <person name="Xu C."/>
            <person name="Sun H."/>
            <person name="Wang X."/>
            <person name="Ge C."/>
            <person name="Zhang Z."/>
            <person name="Wang Q."/>
            <person name="Fei Z."/>
            <person name="Jiao C."/>
            <person name="Wang Q."/>
        </authorList>
    </citation>
    <scope>NUCLEOTIDE SEQUENCE [LARGE SCALE GENOMIC DNA]</scope>
    <source>
        <strain evidence="3">cv. Varoflay</strain>
    </source>
</reference>
<feature type="transmembrane region" description="Helical" evidence="2">
    <location>
        <begin position="68"/>
        <end position="88"/>
    </location>
</feature>
<dbReference type="Proteomes" id="UP000813463">
    <property type="component" value="Chromosome 6"/>
</dbReference>
<gene>
    <name evidence="4" type="primary">LOC130462819</name>
</gene>
<keyword evidence="1" id="KW-0238">DNA-binding</keyword>
<dbReference type="GeneID" id="130462819"/>
<dbReference type="PANTHER" id="PTHR31500">
    <property type="entry name" value="AT-HOOK MOTIF NUCLEAR-LOCALIZED PROTEIN 9"/>
    <property type="match status" value="1"/>
</dbReference>